<evidence type="ECO:0000256" key="2">
    <source>
        <dbReference type="SAM" id="MobiDB-lite"/>
    </source>
</evidence>
<evidence type="ECO:0000313" key="4">
    <source>
        <dbReference type="EMBL" id="GAS91656.1"/>
    </source>
</evidence>
<feature type="domain" description="MPT63-like" evidence="3">
    <location>
        <begin position="31"/>
        <end position="155"/>
    </location>
</feature>
<accession>A0A100W4Y2</accession>
<evidence type="ECO:0000259" key="3">
    <source>
        <dbReference type="Pfam" id="PF09167"/>
    </source>
</evidence>
<evidence type="ECO:0000256" key="1">
    <source>
        <dbReference type="ARBA" id="ARBA00022729"/>
    </source>
</evidence>
<name>A0A100W4Y2_9MYCO</name>
<evidence type="ECO:0000313" key="5">
    <source>
        <dbReference type="Proteomes" id="UP000069620"/>
    </source>
</evidence>
<dbReference type="EMBL" id="BCSX01000051">
    <property type="protein sequence ID" value="GAS91656.1"/>
    <property type="molecule type" value="Genomic_DNA"/>
</dbReference>
<proteinExistence type="predicted"/>
<dbReference type="STRING" id="146020.RMCB_5752"/>
<dbReference type="InterPro" id="IPR029050">
    <property type="entry name" value="Immunoprotect_excell_Ig-like"/>
</dbReference>
<dbReference type="InterPro" id="IPR015250">
    <property type="entry name" value="MPT63-like"/>
</dbReference>
<keyword evidence="1" id="KW-0732">Signal</keyword>
<reference evidence="5" key="1">
    <citation type="journal article" date="2016" name="Genome Announc.">
        <title>Draft Genome Sequences of Five Rapidly Growing Mycobacterium Species, M. thermoresistibile, M. fortuitum subsp. acetamidolyticum, M. canariasense, M. brisbanense, and M. novocastrense.</title>
        <authorList>
            <person name="Katahira K."/>
            <person name="Ogura Y."/>
            <person name="Gotoh Y."/>
            <person name="Hayashi T."/>
        </authorList>
    </citation>
    <scope>NUCLEOTIDE SEQUENCE [LARGE SCALE GENOMIC DNA]</scope>
    <source>
        <strain evidence="5">JCM15654</strain>
    </source>
</reference>
<dbReference type="AlphaFoldDB" id="A0A100W4Y2"/>
<protein>
    <submittedName>
        <fullName evidence="4">Immunogenic protein MPT63</fullName>
    </submittedName>
</protein>
<organism evidence="4 5">
    <name type="scientific">Mycolicibacterium brisbanense</name>
    <dbReference type="NCBI Taxonomy" id="146020"/>
    <lineage>
        <taxon>Bacteria</taxon>
        <taxon>Bacillati</taxon>
        <taxon>Actinomycetota</taxon>
        <taxon>Actinomycetes</taxon>
        <taxon>Mycobacteriales</taxon>
        <taxon>Mycobacteriaceae</taxon>
        <taxon>Mycolicibacterium</taxon>
    </lineage>
</organism>
<comment type="caution">
    <text evidence="4">The sequence shown here is derived from an EMBL/GenBank/DDBJ whole genome shotgun (WGS) entry which is preliminary data.</text>
</comment>
<gene>
    <name evidence="4" type="ORF">RMCB_5752</name>
</gene>
<feature type="region of interest" description="Disordered" evidence="2">
    <location>
        <begin position="102"/>
        <end position="123"/>
    </location>
</feature>
<sequence length="156" mass="16060">MDLRKAAVTAAETLATTVAGVFTPAPASAYPTMSKFGSEQPLCNADATVATQWRVGSLEPSDDPMPFPVTGQLWKAVATATAVHGETIPAVSNFTARTDDGHNYSALDKAPSPPALAPSPLSQGDSATGAVYFDVSGPPPTSVVYHSGGQDLLIWS</sequence>
<dbReference type="GO" id="GO:0005615">
    <property type="term" value="C:extracellular space"/>
    <property type="evidence" value="ECO:0007669"/>
    <property type="project" value="InterPro"/>
</dbReference>
<keyword evidence="5" id="KW-1185">Reference proteome</keyword>
<dbReference type="Gene3D" id="2.60.40.1240">
    <property type="match status" value="1"/>
</dbReference>
<reference evidence="5" key="2">
    <citation type="submission" date="2016-02" db="EMBL/GenBank/DDBJ databases">
        <title>Draft genome sequence of five rapidly growing Mycobacterium species.</title>
        <authorList>
            <person name="Katahira K."/>
            <person name="Gotou Y."/>
            <person name="Iida K."/>
            <person name="Ogura Y."/>
            <person name="Hayashi T."/>
        </authorList>
    </citation>
    <scope>NUCLEOTIDE SEQUENCE [LARGE SCALE GENOMIC DNA]</scope>
    <source>
        <strain evidence="5">JCM15654</strain>
    </source>
</reference>
<dbReference type="Pfam" id="PF09167">
    <property type="entry name" value="DUF1942"/>
    <property type="match status" value="1"/>
</dbReference>
<dbReference type="Proteomes" id="UP000069620">
    <property type="component" value="Unassembled WGS sequence"/>
</dbReference>
<dbReference type="SUPFAM" id="SSF81982">
    <property type="entry name" value="Antigen MPT63/MPB63 (immunoprotective extracellular protein)"/>
    <property type="match status" value="1"/>
</dbReference>